<protein>
    <submittedName>
        <fullName evidence="2">Uncharacterized protein</fullName>
    </submittedName>
</protein>
<name>A0AAN1MQK7_9BURK</name>
<accession>A0AAN1MQK7</accession>
<proteinExistence type="predicted"/>
<feature type="region of interest" description="Disordered" evidence="1">
    <location>
        <begin position="52"/>
        <end position="74"/>
    </location>
</feature>
<organism evidence="2 3">
    <name type="scientific">Paraburkholderia hospita</name>
    <dbReference type="NCBI Taxonomy" id="169430"/>
    <lineage>
        <taxon>Bacteria</taxon>
        <taxon>Pseudomonadati</taxon>
        <taxon>Pseudomonadota</taxon>
        <taxon>Betaproteobacteria</taxon>
        <taxon>Burkholderiales</taxon>
        <taxon>Burkholderiaceae</taxon>
        <taxon>Paraburkholderia</taxon>
    </lineage>
</organism>
<dbReference type="AlphaFoldDB" id="A0AAN1MQK7"/>
<dbReference type="EMBL" id="CP026108">
    <property type="protein sequence ID" value="AUT75802.1"/>
    <property type="molecule type" value="Genomic_DNA"/>
</dbReference>
<reference evidence="2 3" key="1">
    <citation type="submission" date="2018-01" db="EMBL/GenBank/DDBJ databases">
        <title>Species boundaries and ecological features among Paraburkholderia terrae DSMZ17804T, P. hospita DSMZ17164T and P. caribensis DSMZ13236T.</title>
        <authorList>
            <person name="Pratama A.A."/>
        </authorList>
    </citation>
    <scope>NUCLEOTIDE SEQUENCE [LARGE SCALE GENOMIC DNA]</scope>
    <source>
        <strain evidence="2 3">DSM 17164</strain>
    </source>
</reference>
<evidence type="ECO:0000313" key="3">
    <source>
        <dbReference type="Proteomes" id="UP000236649"/>
    </source>
</evidence>
<gene>
    <name evidence="2" type="ORF">C2L64_46685</name>
</gene>
<evidence type="ECO:0000313" key="2">
    <source>
        <dbReference type="EMBL" id="AUT75802.1"/>
    </source>
</evidence>
<dbReference type="KEGG" id="phs:C2L64_46685"/>
<sequence>MPGDLDYLPGNQIERAIVFEQDGTLGYVGSAPAFFNSRLAFLARATPWHSAGICGQRPRSSSRPRFSIEPRRRSHALRLPALRSEKQLGR</sequence>
<dbReference type="Proteomes" id="UP000236649">
    <property type="component" value="Chromosome 4"/>
</dbReference>
<evidence type="ECO:0000256" key="1">
    <source>
        <dbReference type="SAM" id="MobiDB-lite"/>
    </source>
</evidence>